<dbReference type="InterPro" id="IPR008658">
    <property type="entry name" value="KAP3"/>
</dbReference>
<dbReference type="PANTHER" id="PTHR15605">
    <property type="entry name" value="KINESIN-ASSOCIATED PROTEINS"/>
    <property type="match status" value="1"/>
</dbReference>
<evidence type="ECO:0000313" key="2">
    <source>
        <dbReference type="Proteomes" id="UP001162162"/>
    </source>
</evidence>
<gene>
    <name evidence="1" type="ORF">NQ318_001422</name>
</gene>
<feature type="non-terminal residue" evidence="1">
    <location>
        <position position="461"/>
    </location>
</feature>
<name>A0AAV8YVK2_9CUCU</name>
<dbReference type="InterPro" id="IPR000225">
    <property type="entry name" value="Armadillo"/>
</dbReference>
<dbReference type="GO" id="GO:0035869">
    <property type="term" value="C:ciliary transition zone"/>
    <property type="evidence" value="ECO:0007669"/>
    <property type="project" value="TreeGrafter"/>
</dbReference>
<dbReference type="PANTHER" id="PTHR15605:SF2">
    <property type="entry name" value="KINESIN-ASSOCIATED PROTEIN 3"/>
    <property type="match status" value="1"/>
</dbReference>
<evidence type="ECO:0000313" key="1">
    <source>
        <dbReference type="EMBL" id="KAJ8955592.1"/>
    </source>
</evidence>
<proteinExistence type="predicted"/>
<dbReference type="EMBL" id="JAPWTK010000037">
    <property type="protein sequence ID" value="KAJ8955592.1"/>
    <property type="molecule type" value="Genomic_DNA"/>
</dbReference>
<dbReference type="GO" id="GO:0044782">
    <property type="term" value="P:cilium organization"/>
    <property type="evidence" value="ECO:0007669"/>
    <property type="project" value="TreeGrafter"/>
</dbReference>
<dbReference type="Gene3D" id="1.25.10.10">
    <property type="entry name" value="Leucine-rich Repeat Variant"/>
    <property type="match status" value="1"/>
</dbReference>
<reference evidence="1" key="1">
    <citation type="journal article" date="2023" name="Insect Mol. Biol.">
        <title>Genome sequencing provides insights into the evolution of gene families encoding plant cell wall-degrading enzymes in longhorned beetles.</title>
        <authorList>
            <person name="Shin N.R."/>
            <person name="Okamura Y."/>
            <person name="Kirsch R."/>
            <person name="Pauchet Y."/>
        </authorList>
    </citation>
    <scope>NUCLEOTIDE SEQUENCE</scope>
    <source>
        <strain evidence="1">AMC_N1</strain>
    </source>
</reference>
<keyword evidence="2" id="KW-1185">Reference proteome</keyword>
<dbReference type="SMART" id="SM01297">
    <property type="entry name" value="KAP"/>
    <property type="match status" value="1"/>
</dbReference>
<dbReference type="AlphaFoldDB" id="A0AAV8YVK2"/>
<dbReference type="Pfam" id="PF05804">
    <property type="entry name" value="KAP"/>
    <property type="match status" value="2"/>
</dbReference>
<dbReference type="InterPro" id="IPR016024">
    <property type="entry name" value="ARM-type_fold"/>
</dbReference>
<sequence length="461" mass="53309">MECIDDKKLTEEQKMKRFRTLVRKQEHLLRVAYYLLLNISEDETVEEKMSKRNIVGLLVKALDRDNDDLLILVVTFLKKLSIMQCNKDAMASLNVVDKLPKMLESNSADLVHLALKLLFNLSFDNKMRYRIVKAGLLPKIMSLLSDDRHQEVVLKILYHLSYEDDIKHHFVDCIGLIIDMLLLNVGNEGDKTMIALCINLATDASNTQHITKKNRLQSLMMRAFTYQDALLMKMLRNISDSPASAASFIEFVGDIAKAVVESREEDFVKECIGILSNLHLPDLDWAEIFKHFDMIKWIKNIISKDDEIVLQIVYVFFVTLSHENNIDYVVSQTEAPAYLIDLLQDNNKSIRKICNTCLNIIADYSKTWADRIRIEKFRHHNAQWLQMVDSQQLGMEDEEEEDELPPYLNTEYLSTAVVPPLSDLNEPPDSELIPDADLDYNYFDDNHDQNFVKVCNSLVNK</sequence>
<evidence type="ECO:0008006" key="3">
    <source>
        <dbReference type="Google" id="ProtNLM"/>
    </source>
</evidence>
<dbReference type="SMART" id="SM00185">
    <property type="entry name" value="ARM"/>
    <property type="match status" value="3"/>
</dbReference>
<organism evidence="1 2">
    <name type="scientific">Aromia moschata</name>
    <dbReference type="NCBI Taxonomy" id="1265417"/>
    <lineage>
        <taxon>Eukaryota</taxon>
        <taxon>Metazoa</taxon>
        <taxon>Ecdysozoa</taxon>
        <taxon>Arthropoda</taxon>
        <taxon>Hexapoda</taxon>
        <taxon>Insecta</taxon>
        <taxon>Pterygota</taxon>
        <taxon>Neoptera</taxon>
        <taxon>Endopterygota</taxon>
        <taxon>Coleoptera</taxon>
        <taxon>Polyphaga</taxon>
        <taxon>Cucujiformia</taxon>
        <taxon>Chrysomeloidea</taxon>
        <taxon>Cerambycidae</taxon>
        <taxon>Cerambycinae</taxon>
        <taxon>Callichromatini</taxon>
        <taxon>Aromia</taxon>
    </lineage>
</organism>
<dbReference type="GO" id="GO:0007018">
    <property type="term" value="P:microtubule-based movement"/>
    <property type="evidence" value="ECO:0007669"/>
    <property type="project" value="TreeGrafter"/>
</dbReference>
<dbReference type="Proteomes" id="UP001162162">
    <property type="component" value="Unassembled WGS sequence"/>
</dbReference>
<dbReference type="GO" id="GO:0005930">
    <property type="term" value="C:axoneme"/>
    <property type="evidence" value="ECO:0007669"/>
    <property type="project" value="TreeGrafter"/>
</dbReference>
<dbReference type="GO" id="GO:0016939">
    <property type="term" value="C:kinesin II complex"/>
    <property type="evidence" value="ECO:0007669"/>
    <property type="project" value="TreeGrafter"/>
</dbReference>
<comment type="caution">
    <text evidence="1">The sequence shown here is derived from an EMBL/GenBank/DDBJ whole genome shotgun (WGS) entry which is preliminary data.</text>
</comment>
<dbReference type="InterPro" id="IPR011989">
    <property type="entry name" value="ARM-like"/>
</dbReference>
<accession>A0AAV8YVK2</accession>
<dbReference type="GO" id="GO:0019894">
    <property type="term" value="F:kinesin binding"/>
    <property type="evidence" value="ECO:0007669"/>
    <property type="project" value="InterPro"/>
</dbReference>
<dbReference type="SUPFAM" id="SSF48371">
    <property type="entry name" value="ARM repeat"/>
    <property type="match status" value="1"/>
</dbReference>
<protein>
    <recommendedName>
        <fullName evidence="3">Kinesin-associated protein 3</fullName>
    </recommendedName>
</protein>